<evidence type="ECO:0000313" key="11">
    <source>
        <dbReference type="EMBL" id="TGZ48874.1"/>
    </source>
</evidence>
<keyword evidence="5" id="KW-0239">DNA-directed DNA polymerase</keyword>
<organism evidence="11 12">
    <name type="scientific">Temnothorax longispinosus</name>
    <dbReference type="NCBI Taxonomy" id="300112"/>
    <lineage>
        <taxon>Eukaryota</taxon>
        <taxon>Metazoa</taxon>
        <taxon>Ecdysozoa</taxon>
        <taxon>Arthropoda</taxon>
        <taxon>Hexapoda</taxon>
        <taxon>Insecta</taxon>
        <taxon>Pterygota</taxon>
        <taxon>Neoptera</taxon>
        <taxon>Endopterygota</taxon>
        <taxon>Hymenoptera</taxon>
        <taxon>Apocrita</taxon>
        <taxon>Aculeata</taxon>
        <taxon>Formicoidea</taxon>
        <taxon>Formicidae</taxon>
        <taxon>Myrmicinae</taxon>
        <taxon>Temnothorax</taxon>
    </lineage>
</organism>
<dbReference type="Pfam" id="PF03121">
    <property type="entry name" value="Herpes_UL52"/>
    <property type="match status" value="1"/>
</dbReference>
<evidence type="ECO:0000256" key="2">
    <source>
        <dbReference type="ARBA" id="ARBA00012417"/>
    </source>
</evidence>
<keyword evidence="5" id="KW-0808">Transferase</keyword>
<name>A0A4V3SAG2_9HYME</name>
<dbReference type="Proteomes" id="UP000310200">
    <property type="component" value="Unassembled WGS sequence"/>
</dbReference>
<evidence type="ECO:0000256" key="4">
    <source>
        <dbReference type="ARBA" id="ARBA00022737"/>
    </source>
</evidence>
<protein>
    <recommendedName>
        <fullName evidence="6">DNA-directed primase/polymerase protein</fullName>
        <ecNumber evidence="8">2.7.7.102</ecNumber>
        <ecNumber evidence="2">2.7.7.7</ecNumber>
    </recommendedName>
</protein>
<dbReference type="GO" id="GO:0042276">
    <property type="term" value="P:error-prone translesion synthesis"/>
    <property type="evidence" value="ECO:0007669"/>
    <property type="project" value="InterPro"/>
</dbReference>
<keyword evidence="5" id="KW-0548">Nucleotidyltransferase</keyword>
<comment type="caution">
    <text evidence="11">The sequence shown here is derived from an EMBL/GenBank/DDBJ whole genome shotgun (WGS) entry which is preliminary data.</text>
</comment>
<dbReference type="AlphaFoldDB" id="A0A4V3SAG2"/>
<dbReference type="GO" id="GO:0005634">
    <property type="term" value="C:nucleus"/>
    <property type="evidence" value="ECO:0007669"/>
    <property type="project" value="TreeGrafter"/>
</dbReference>
<keyword evidence="10" id="KW-0732">Signal</keyword>
<evidence type="ECO:0000256" key="1">
    <source>
        <dbReference type="ARBA" id="ARBA00009762"/>
    </source>
</evidence>
<dbReference type="GO" id="GO:0003682">
    <property type="term" value="F:chromatin binding"/>
    <property type="evidence" value="ECO:0007669"/>
    <property type="project" value="TreeGrafter"/>
</dbReference>
<evidence type="ECO:0000256" key="5">
    <source>
        <dbReference type="ARBA" id="ARBA00022932"/>
    </source>
</evidence>
<comment type="catalytic activity">
    <reaction evidence="9">
        <text>DNA(n) + a 2'-deoxyribonucleoside 5'-triphosphate = DNA(n+1) + diphosphate</text>
        <dbReference type="Rhea" id="RHEA:22508"/>
        <dbReference type="Rhea" id="RHEA-COMP:17339"/>
        <dbReference type="Rhea" id="RHEA-COMP:17340"/>
        <dbReference type="ChEBI" id="CHEBI:33019"/>
        <dbReference type="ChEBI" id="CHEBI:61560"/>
        <dbReference type="ChEBI" id="CHEBI:173112"/>
        <dbReference type="EC" id="2.7.7.7"/>
    </reaction>
    <physiologicalReaction direction="left-to-right" evidence="9">
        <dbReference type="Rhea" id="RHEA:22509"/>
    </physiologicalReaction>
</comment>
<evidence type="ECO:0000256" key="7">
    <source>
        <dbReference type="ARBA" id="ARBA00044677"/>
    </source>
</evidence>
<dbReference type="PANTHER" id="PTHR31399">
    <property type="entry name" value="DNA-DIRECTED PRIMASE / POLYMERASE PROTEIN"/>
    <property type="match status" value="1"/>
</dbReference>
<proteinExistence type="inferred from homology"/>
<dbReference type="EMBL" id="QBLH01002300">
    <property type="protein sequence ID" value="TGZ48874.1"/>
    <property type="molecule type" value="Genomic_DNA"/>
</dbReference>
<feature type="chain" id="PRO_5020335767" description="DNA-directed primase/polymerase protein" evidence="10">
    <location>
        <begin position="16"/>
        <end position="781"/>
    </location>
</feature>
<dbReference type="EC" id="2.7.7.7" evidence="2"/>
<gene>
    <name evidence="11" type="ORF">DBV15_08130</name>
</gene>
<evidence type="ECO:0000256" key="3">
    <source>
        <dbReference type="ARBA" id="ARBA00022460"/>
    </source>
</evidence>
<dbReference type="Pfam" id="PF11018">
    <property type="entry name" value="Cuticle_3"/>
    <property type="match status" value="1"/>
</dbReference>
<evidence type="ECO:0000256" key="8">
    <source>
        <dbReference type="ARBA" id="ARBA00044768"/>
    </source>
</evidence>
<dbReference type="GO" id="GO:0003887">
    <property type="term" value="F:DNA-directed DNA polymerase activity"/>
    <property type="evidence" value="ECO:0007669"/>
    <property type="project" value="UniProtKB-KW"/>
</dbReference>
<keyword evidence="12" id="KW-1185">Reference proteome</keyword>
<dbReference type="STRING" id="300112.A0A4V3SAG2"/>
<dbReference type="PANTHER" id="PTHR31399:SF0">
    <property type="entry name" value="DNA-DIRECTED PRIMASE_POLYMERASE PROTEIN"/>
    <property type="match status" value="1"/>
</dbReference>
<evidence type="ECO:0000256" key="10">
    <source>
        <dbReference type="SAM" id="SignalP"/>
    </source>
</evidence>
<dbReference type="GO" id="GO:0005759">
    <property type="term" value="C:mitochondrial matrix"/>
    <property type="evidence" value="ECO:0007669"/>
    <property type="project" value="TreeGrafter"/>
</dbReference>
<dbReference type="GO" id="GO:0042302">
    <property type="term" value="F:structural constituent of cuticle"/>
    <property type="evidence" value="ECO:0007669"/>
    <property type="project" value="UniProtKB-KW"/>
</dbReference>
<comment type="similarity">
    <text evidence="1">Belongs to the eukaryotic-type primase small subunit family.</text>
</comment>
<dbReference type="GO" id="GO:0031297">
    <property type="term" value="P:replication fork processing"/>
    <property type="evidence" value="ECO:0007669"/>
    <property type="project" value="TreeGrafter"/>
</dbReference>
<comment type="catalytic activity">
    <reaction evidence="7">
        <text>ssDNA + n NTP = ssDNA/pppN(pN)n-1 hybrid + (n-1) diphosphate.</text>
        <dbReference type="EC" id="2.7.7.102"/>
    </reaction>
</comment>
<dbReference type="GO" id="GO:0006264">
    <property type="term" value="P:mitochondrial DNA replication"/>
    <property type="evidence" value="ECO:0007669"/>
    <property type="project" value="TreeGrafter"/>
</dbReference>
<evidence type="ECO:0000313" key="12">
    <source>
        <dbReference type="Proteomes" id="UP000310200"/>
    </source>
</evidence>
<evidence type="ECO:0000256" key="6">
    <source>
        <dbReference type="ARBA" id="ARBA00026139"/>
    </source>
</evidence>
<reference evidence="11 12" key="1">
    <citation type="journal article" date="2019" name="Philos. Trans. R. Soc. Lond., B, Biol. Sci.">
        <title>Ant behaviour and brain gene expression of defending hosts depend on the ecological success of the intruding social parasite.</title>
        <authorList>
            <person name="Kaur R."/>
            <person name="Stoldt M."/>
            <person name="Jongepier E."/>
            <person name="Feldmeyer B."/>
            <person name="Menzel F."/>
            <person name="Bornberg-Bauer E."/>
            <person name="Foitzik S."/>
        </authorList>
    </citation>
    <scope>NUCLEOTIDE SEQUENCE [LARGE SCALE GENOMIC DNA]</scope>
    <source>
        <tissue evidence="11">Whole body</tissue>
    </source>
</reference>
<keyword evidence="4" id="KW-0677">Repeat</keyword>
<dbReference type="InterPro" id="IPR022727">
    <property type="entry name" value="Cuticle_C1"/>
</dbReference>
<accession>A0A4V3SAG2</accession>
<dbReference type="GO" id="GO:0009411">
    <property type="term" value="P:response to UV"/>
    <property type="evidence" value="ECO:0007669"/>
    <property type="project" value="TreeGrafter"/>
</dbReference>
<sequence length="781" mass="86071">MKFIVLAAFVAIASAGGPAAYDIGTISADHNSIGYSQESTQKGYAGQNVVSSYSRAEDSAHSSVRVSNSHVSNDALLEQHAIGYGYGYAAPALAKPLIAAQPAPLIAKAAYASPALATYAAHPAPVLAKAAYAAPAYGYAASPAYGYAAAPAYGYAAAPAYGYAAAPAYGYAAAAAPALLAAKTAYAAPAAYSYASPLLAKTYAAPAPLIAKTAAYTYAAPAAPLITKAAYAAPLLSKTYAAPIAAPLLAKPAYAYSGYGAHAAPLIAKTYAAPYSYETAAPVVHAAFSGFGTSYSCERNNVIVIFLRIVSDHQAISLISHSVNTTLAGNASLDQLFQIRMDPICTRKFYGDRKQRKPSPPRSNWVKMYRVMPSHILGPTQYWQEFYKQADALVASVERSTKTDTLCTFAYQQPSDGSRRFVVAHPEVYWWYYKTKPPEERCSYEVIPKDSPCWLYLDLEYPIDLNPLCDGSRITRTLIDIIRAYLLNHYHLLCDRSNFLILDSTSSKKFSRHVIFTLKDVAFKDNLHVGKLVKTICNDILFYLKSDNPSHGILNHFNKADLKEMLVMTQHGEKLFVDTGVYTKNRHFRVYLSTKWGKQSYLTVSADCVHNPVNKCKEKELGIFLDSLISYFPNKQNLIMLEFSNRSDVKAQLYSKVPRQPSHENDHQTSPYPEIDRYISSLIEPGKIRSARYFDKDKTLRYEIYGNRYCENIGRYHKSNNVYWIVDLNTKKIYQKCHDADCAGFASMPKSLPEEIAFKLDVEGDTFISGAIVDEDVTEKT</sequence>
<dbReference type="InterPro" id="IPR044917">
    <property type="entry name" value="PRIMPOL"/>
</dbReference>
<keyword evidence="3" id="KW-0193">Cuticle</keyword>
<dbReference type="EC" id="2.7.7.102" evidence="8"/>
<evidence type="ECO:0000256" key="9">
    <source>
        <dbReference type="ARBA" id="ARBA00047303"/>
    </source>
</evidence>
<feature type="signal peptide" evidence="10">
    <location>
        <begin position="1"/>
        <end position="15"/>
    </location>
</feature>